<feature type="region of interest" description="Disordered" evidence="1">
    <location>
        <begin position="40"/>
        <end position="67"/>
    </location>
</feature>
<sequence>MTAEGRERSLVLSRVEPGDAGEYCCETNDDQTLATLTVQGEPKASPAPGGILFHGGGGDAGTMMSGL</sequence>
<keyword evidence="3" id="KW-1185">Reference proteome</keyword>
<evidence type="ECO:0008006" key="4">
    <source>
        <dbReference type="Google" id="ProtNLM"/>
    </source>
</evidence>
<proteinExistence type="predicted"/>
<dbReference type="CDD" id="cd00096">
    <property type="entry name" value="Ig"/>
    <property type="match status" value="1"/>
</dbReference>
<dbReference type="SUPFAM" id="SSF48726">
    <property type="entry name" value="Immunoglobulin"/>
    <property type="match status" value="1"/>
</dbReference>
<protein>
    <recommendedName>
        <fullName evidence="4">Immunoglobulin I-set domain-containing protein</fullName>
    </recommendedName>
</protein>
<dbReference type="AlphaFoldDB" id="A0A3L8SMR8"/>
<evidence type="ECO:0000256" key="1">
    <source>
        <dbReference type="SAM" id="MobiDB-lite"/>
    </source>
</evidence>
<comment type="caution">
    <text evidence="2">The sequence shown here is derived from an EMBL/GenBank/DDBJ whole genome shotgun (WGS) entry which is preliminary data.</text>
</comment>
<dbReference type="Proteomes" id="UP000276834">
    <property type="component" value="Unassembled WGS sequence"/>
</dbReference>
<dbReference type="STRING" id="44316.ENSEGOP00005006048"/>
<dbReference type="InterPro" id="IPR013783">
    <property type="entry name" value="Ig-like_fold"/>
</dbReference>
<evidence type="ECO:0000313" key="2">
    <source>
        <dbReference type="EMBL" id="RLW04882.1"/>
    </source>
</evidence>
<dbReference type="EMBL" id="QUSF01000012">
    <property type="protein sequence ID" value="RLW04882.1"/>
    <property type="molecule type" value="Genomic_DNA"/>
</dbReference>
<dbReference type="Gene3D" id="2.60.40.10">
    <property type="entry name" value="Immunoglobulins"/>
    <property type="match status" value="1"/>
</dbReference>
<accession>A0A3L8SMR8</accession>
<dbReference type="InterPro" id="IPR036179">
    <property type="entry name" value="Ig-like_dom_sf"/>
</dbReference>
<organism evidence="2 3">
    <name type="scientific">Chloebia gouldiae</name>
    <name type="common">Gouldian finch</name>
    <name type="synonym">Erythrura gouldiae</name>
    <dbReference type="NCBI Taxonomy" id="44316"/>
    <lineage>
        <taxon>Eukaryota</taxon>
        <taxon>Metazoa</taxon>
        <taxon>Chordata</taxon>
        <taxon>Craniata</taxon>
        <taxon>Vertebrata</taxon>
        <taxon>Euteleostomi</taxon>
        <taxon>Archelosauria</taxon>
        <taxon>Archosauria</taxon>
        <taxon>Dinosauria</taxon>
        <taxon>Saurischia</taxon>
        <taxon>Theropoda</taxon>
        <taxon>Coelurosauria</taxon>
        <taxon>Aves</taxon>
        <taxon>Neognathae</taxon>
        <taxon>Neoaves</taxon>
        <taxon>Telluraves</taxon>
        <taxon>Australaves</taxon>
        <taxon>Passeriformes</taxon>
        <taxon>Passeroidea</taxon>
        <taxon>Passeridae</taxon>
        <taxon>Chloebia</taxon>
    </lineage>
</organism>
<name>A0A3L8SMR8_CHLGU</name>
<evidence type="ECO:0000313" key="3">
    <source>
        <dbReference type="Proteomes" id="UP000276834"/>
    </source>
</evidence>
<gene>
    <name evidence="2" type="ORF">DV515_00005527</name>
</gene>
<reference evidence="2 3" key="1">
    <citation type="journal article" date="2018" name="Proc. R. Soc. B">
        <title>A non-coding region near Follistatin controls head colour polymorphism in the Gouldian finch.</title>
        <authorList>
            <person name="Toomey M.B."/>
            <person name="Marques C.I."/>
            <person name="Andrade P."/>
            <person name="Araujo P.M."/>
            <person name="Sabatino S."/>
            <person name="Gazda M.A."/>
            <person name="Afonso S."/>
            <person name="Lopes R.J."/>
            <person name="Corbo J.C."/>
            <person name="Carneiro M."/>
        </authorList>
    </citation>
    <scope>NUCLEOTIDE SEQUENCE [LARGE SCALE GENOMIC DNA]</scope>
    <source>
        <strain evidence="2">Red01</strain>
        <tissue evidence="2">Muscle</tissue>
    </source>
</reference>